<feature type="transmembrane region" description="Helical" evidence="1">
    <location>
        <begin position="15"/>
        <end position="38"/>
    </location>
</feature>
<keyword evidence="3" id="KW-1185">Reference proteome</keyword>
<comment type="caution">
    <text evidence="2">The sequence shown here is derived from an EMBL/GenBank/DDBJ whole genome shotgun (WGS) entry which is preliminary data.</text>
</comment>
<keyword evidence="1" id="KW-0472">Membrane</keyword>
<proteinExistence type="predicted"/>
<gene>
    <name evidence="2" type="primary">jg3953</name>
    <name evidence="2" type="ORF">PAEG_LOCUS18043</name>
</gene>
<accession>A0A8S4RTB1</accession>
<keyword evidence="1" id="KW-1133">Transmembrane helix</keyword>
<organism evidence="2 3">
    <name type="scientific">Pararge aegeria aegeria</name>
    <dbReference type="NCBI Taxonomy" id="348720"/>
    <lineage>
        <taxon>Eukaryota</taxon>
        <taxon>Metazoa</taxon>
        <taxon>Ecdysozoa</taxon>
        <taxon>Arthropoda</taxon>
        <taxon>Hexapoda</taxon>
        <taxon>Insecta</taxon>
        <taxon>Pterygota</taxon>
        <taxon>Neoptera</taxon>
        <taxon>Endopterygota</taxon>
        <taxon>Lepidoptera</taxon>
        <taxon>Glossata</taxon>
        <taxon>Ditrysia</taxon>
        <taxon>Papilionoidea</taxon>
        <taxon>Nymphalidae</taxon>
        <taxon>Satyrinae</taxon>
        <taxon>Satyrini</taxon>
        <taxon>Parargina</taxon>
        <taxon>Pararge</taxon>
    </lineage>
</organism>
<keyword evidence="1" id="KW-0812">Transmembrane</keyword>
<dbReference type="AlphaFoldDB" id="A0A8S4RTB1"/>
<sequence>MVIGPEINVLLPNTMASVCVAFFSFFANDLALSLPALFARKMVNLAAEAADLNLRLGVEMRELLLSRLSFFL</sequence>
<evidence type="ECO:0000256" key="1">
    <source>
        <dbReference type="SAM" id="Phobius"/>
    </source>
</evidence>
<reference evidence="2" key="1">
    <citation type="submission" date="2022-03" db="EMBL/GenBank/DDBJ databases">
        <authorList>
            <person name="Lindestad O."/>
        </authorList>
    </citation>
    <scope>NUCLEOTIDE SEQUENCE</scope>
</reference>
<evidence type="ECO:0000313" key="2">
    <source>
        <dbReference type="EMBL" id="CAH2241620.1"/>
    </source>
</evidence>
<evidence type="ECO:0000313" key="3">
    <source>
        <dbReference type="Proteomes" id="UP000838756"/>
    </source>
</evidence>
<dbReference type="Proteomes" id="UP000838756">
    <property type="component" value="Unassembled WGS sequence"/>
</dbReference>
<dbReference type="EMBL" id="CAKXAJ010025582">
    <property type="protein sequence ID" value="CAH2241620.1"/>
    <property type="molecule type" value="Genomic_DNA"/>
</dbReference>
<name>A0A8S4RTB1_9NEOP</name>
<protein>
    <submittedName>
        <fullName evidence="2">Jg3953 protein</fullName>
    </submittedName>
</protein>